<dbReference type="AlphaFoldDB" id="A0AA95EVY6"/>
<comment type="catalytic activity">
    <reaction evidence="5">
        <text>UDP-N-acetyl-alpha-D-mannosamine + N-acetyl-alpha-D-glucosaminyl-di-trans,octa-cis-undecaprenyl diphosphate = N-acetyl-beta-D-mannosaminyl-(1-&gt;4)-N-acetyl-alpha-D-glucosaminyl di-trans,octa-cis-undecaprenyl diphosphate + UDP + H(+)</text>
        <dbReference type="Rhea" id="RHEA:16053"/>
        <dbReference type="ChEBI" id="CHEBI:15378"/>
        <dbReference type="ChEBI" id="CHEBI:58223"/>
        <dbReference type="ChEBI" id="CHEBI:62959"/>
        <dbReference type="ChEBI" id="CHEBI:68623"/>
        <dbReference type="ChEBI" id="CHEBI:132210"/>
        <dbReference type="EC" id="2.4.1.187"/>
    </reaction>
</comment>
<keyword evidence="7" id="KW-1185">Reference proteome</keyword>
<evidence type="ECO:0000256" key="2">
    <source>
        <dbReference type="ARBA" id="ARBA00022679"/>
    </source>
</evidence>
<dbReference type="PANTHER" id="PTHR34136">
    <property type="match status" value="1"/>
</dbReference>
<dbReference type="NCBIfam" id="TIGR00696">
    <property type="entry name" value="wecG_tagA_cpsF"/>
    <property type="match status" value="1"/>
</dbReference>
<evidence type="ECO:0000313" key="7">
    <source>
        <dbReference type="Proteomes" id="UP001178662"/>
    </source>
</evidence>
<dbReference type="EC" id="2.4.1.187" evidence="5"/>
<comment type="similarity">
    <text evidence="5">Belongs to the glycosyltransferase 26 family. TagA/TarA subfamily.</text>
</comment>
<keyword evidence="4 5" id="KW-0961">Cell wall biogenesis/degradation</keyword>
<dbReference type="Proteomes" id="UP001178662">
    <property type="component" value="Chromosome"/>
</dbReference>
<reference evidence="6" key="1">
    <citation type="submission" date="2023-03" db="EMBL/GenBank/DDBJ databases">
        <title>Andean soil-derived lignocellulolytic bacterial consortium as a source of novel taxa and putative plastic-active enzymes.</title>
        <authorList>
            <person name="Diaz-Garcia L."/>
            <person name="Chuvochina M."/>
            <person name="Feuerriegel G."/>
            <person name="Bunk B."/>
            <person name="Sproer C."/>
            <person name="Streit W.R."/>
            <person name="Rodriguez L.M."/>
            <person name="Overmann J."/>
            <person name="Jimenez D.J."/>
        </authorList>
    </citation>
    <scope>NUCLEOTIDE SEQUENCE</scope>
    <source>
        <strain evidence="6">MAG 2441</strain>
    </source>
</reference>
<accession>A0AA95EVY6</accession>
<keyword evidence="2 5" id="KW-0808">Transferase</keyword>
<organism evidence="6 7">
    <name type="scientific">Candidatus Cohnella colombiensis</name>
    <dbReference type="NCBI Taxonomy" id="3121368"/>
    <lineage>
        <taxon>Bacteria</taxon>
        <taxon>Bacillati</taxon>
        <taxon>Bacillota</taxon>
        <taxon>Bacilli</taxon>
        <taxon>Bacillales</taxon>
        <taxon>Paenibacillaceae</taxon>
        <taxon>Cohnella</taxon>
    </lineage>
</organism>
<dbReference type="GO" id="GO:0071555">
    <property type="term" value="P:cell wall organization"/>
    <property type="evidence" value="ECO:0007669"/>
    <property type="project" value="UniProtKB-KW"/>
</dbReference>
<dbReference type="GO" id="GO:0019350">
    <property type="term" value="P:teichoic acid biosynthetic process"/>
    <property type="evidence" value="ECO:0007669"/>
    <property type="project" value="UniProtKB-UniRule"/>
</dbReference>
<comment type="pathway">
    <text evidence="5">Cell wall biogenesis; teichoic acid biosynthesis.</text>
</comment>
<dbReference type="Pfam" id="PF03808">
    <property type="entry name" value="Glyco_tran_WecG"/>
    <property type="match status" value="1"/>
</dbReference>
<evidence type="ECO:0000256" key="4">
    <source>
        <dbReference type="ARBA" id="ARBA00023316"/>
    </source>
</evidence>
<proteinExistence type="inferred from homology"/>
<dbReference type="InterPro" id="IPR034714">
    <property type="entry name" value="TagA_TarA"/>
</dbReference>
<keyword evidence="3 5" id="KW-0777">Teichoic acid biosynthesis</keyword>
<dbReference type="CDD" id="cd06533">
    <property type="entry name" value="Glyco_transf_WecG_TagA"/>
    <property type="match status" value="1"/>
</dbReference>
<protein>
    <recommendedName>
        <fullName evidence="5">N-acetylglucosaminyldiphosphoundecaprenol N-acetyl-beta-D-mannosaminyltransferase</fullName>
        <ecNumber evidence="5">2.4.1.187</ecNumber>
    </recommendedName>
    <alternativeName>
        <fullName evidence="5">N-acetylmannosaminyltransferase</fullName>
    </alternativeName>
    <alternativeName>
        <fullName evidence="5">UDP-N-acetylmannosamine transferase</fullName>
    </alternativeName>
    <alternativeName>
        <fullName evidence="5">UDP-N-acetylmannosamine:N-acetylglucosaminyl pyrophosphorylundecaprenol N-acetylmannosaminyltransferase</fullName>
    </alternativeName>
</protein>
<dbReference type="PANTHER" id="PTHR34136:SF1">
    <property type="entry name" value="UDP-N-ACETYL-D-MANNOSAMINURONIC ACID TRANSFERASE"/>
    <property type="match status" value="1"/>
</dbReference>
<dbReference type="HAMAP" id="MF_02070">
    <property type="entry name" value="TagA_TarA"/>
    <property type="match status" value="1"/>
</dbReference>
<evidence type="ECO:0000256" key="3">
    <source>
        <dbReference type="ARBA" id="ARBA00022944"/>
    </source>
</evidence>
<comment type="function">
    <text evidence="5">Catalyzes the conversion of GlcNAc-PP-undecaprenol into ManNAc-GlcNAc-PP-undecaprenol, the first committed lipid intermediate in the de novo synthesis of teichoic acid.</text>
</comment>
<dbReference type="EMBL" id="CP119317">
    <property type="protein sequence ID" value="WEK53936.1"/>
    <property type="molecule type" value="Genomic_DNA"/>
</dbReference>
<gene>
    <name evidence="6" type="ORF">P0Y55_15425</name>
</gene>
<dbReference type="GO" id="GO:0047244">
    <property type="term" value="F:N-acetylglucosaminyldiphosphoundecaprenol N-acetyl-beta-D-mannosaminyltransferase activity"/>
    <property type="evidence" value="ECO:0007669"/>
    <property type="project" value="UniProtKB-UniRule"/>
</dbReference>
<evidence type="ECO:0000256" key="1">
    <source>
        <dbReference type="ARBA" id="ARBA00022676"/>
    </source>
</evidence>
<evidence type="ECO:0000256" key="5">
    <source>
        <dbReference type="HAMAP-Rule" id="MF_02070"/>
    </source>
</evidence>
<name>A0AA95EVY6_9BACL</name>
<dbReference type="InterPro" id="IPR004629">
    <property type="entry name" value="WecG_TagA_CpsF"/>
</dbReference>
<sequence>MSSISNANERPFPTVSLYGVPFSKMDMQETVAYLTNAIEERRPHRVITGNPIMLMVGLDNPGFHRALATADLVVPDGAGVVWAARHVKQPVKERVAGFDLMHELLSEGDKRGWSVYLLGTSADTLNAASANLQKKFPGVRFVGQRDGYFTDQEDGAVIASIREANPDMLFVARATMNQEPWIEKYHHELGVPVVMGVGGSFDVVAGKLKRAPAIFRKLHLEWFYRLLQEPSRFPRMLVLPKFALKVIKDGDKVSKPLKQL</sequence>
<evidence type="ECO:0000313" key="6">
    <source>
        <dbReference type="EMBL" id="WEK53936.1"/>
    </source>
</evidence>
<keyword evidence="1 5" id="KW-0328">Glycosyltransferase</keyword>